<dbReference type="Proteomes" id="UP000251241">
    <property type="component" value="Unassembled WGS sequence"/>
</dbReference>
<evidence type="ECO:0000259" key="1">
    <source>
        <dbReference type="Pfam" id="PF08522"/>
    </source>
</evidence>
<dbReference type="GeneID" id="97179221"/>
<evidence type="ECO:0000313" key="3">
    <source>
        <dbReference type="EMBL" id="SPZ83781.1"/>
    </source>
</evidence>
<name>A0A2X2IUF4_SPHMU</name>
<dbReference type="Pfam" id="PF08522">
    <property type="entry name" value="BT_3987-like_N"/>
    <property type="match status" value="1"/>
</dbReference>
<dbReference type="PROSITE" id="PS51257">
    <property type="entry name" value="PROKAR_LIPOPROTEIN"/>
    <property type="match status" value="1"/>
</dbReference>
<feature type="domain" description="DUF7015" evidence="2">
    <location>
        <begin position="183"/>
        <end position="283"/>
    </location>
</feature>
<dbReference type="Pfam" id="PF22839">
    <property type="entry name" value="DUF7015"/>
    <property type="match status" value="1"/>
</dbReference>
<dbReference type="InterPro" id="IPR054281">
    <property type="entry name" value="DUF7015"/>
</dbReference>
<dbReference type="Gene3D" id="2.60.40.1740">
    <property type="entry name" value="hypothetical protein (bacova_03559)"/>
    <property type="match status" value="1"/>
</dbReference>
<dbReference type="InterPro" id="IPR013728">
    <property type="entry name" value="BT_3987-like_N"/>
</dbReference>
<protein>
    <submittedName>
        <fullName evidence="3">Domain of uncharacterized function (DUF1735)</fullName>
    </submittedName>
</protein>
<organism evidence="3 4">
    <name type="scientific">Sphingobacterium multivorum</name>
    <dbReference type="NCBI Taxonomy" id="28454"/>
    <lineage>
        <taxon>Bacteria</taxon>
        <taxon>Pseudomonadati</taxon>
        <taxon>Bacteroidota</taxon>
        <taxon>Sphingobacteriia</taxon>
        <taxon>Sphingobacteriales</taxon>
        <taxon>Sphingobacteriaceae</taxon>
        <taxon>Sphingobacterium</taxon>
    </lineage>
</organism>
<dbReference type="EMBL" id="UAUU01000002">
    <property type="protein sequence ID" value="SPZ83781.1"/>
    <property type="molecule type" value="Genomic_DNA"/>
</dbReference>
<dbReference type="AlphaFoldDB" id="A0A2X2IUF4"/>
<gene>
    <name evidence="3" type="ORF">NCTC11343_00300</name>
</gene>
<evidence type="ECO:0000313" key="4">
    <source>
        <dbReference type="Proteomes" id="UP000251241"/>
    </source>
</evidence>
<evidence type="ECO:0000259" key="2">
    <source>
        <dbReference type="Pfam" id="PF22839"/>
    </source>
</evidence>
<proteinExistence type="predicted"/>
<feature type="domain" description="BT-3987-like N-terminal" evidence="1">
    <location>
        <begin position="46"/>
        <end position="160"/>
    </location>
</feature>
<accession>A0A2X2IUF4</accession>
<sequence length="287" mass="31082">MKKILKYISLGLVITTIFSSCLKDEVLIGPDAPGAISNIIEFKNPGFIQSSTTSKLPLYLLSFDMNPTGQLVLEVNYAGSNTAPNDINVKVKLDNSLIDEYNDDQDDEFVALPTSQYSISSFDVVIKKGERVGKFVVDLKPSMFTFDKSYALGFSIESASVGNISGNFGKMVVGISGKNFFDGTYAYTTSANTALVPNANKTVTLVTIGGNKCQLKPGLLGTYSNVVNYTIDQATNNITVEMTTLLPIATKPTSKYDPATKTLTVNWTSNGGGRTFEEKFVYTGPRD</sequence>
<dbReference type="RefSeq" id="WP_112373622.1">
    <property type="nucleotide sequence ID" value="NZ_CP069793.1"/>
</dbReference>
<reference evidence="3 4" key="1">
    <citation type="submission" date="2018-06" db="EMBL/GenBank/DDBJ databases">
        <authorList>
            <consortium name="Pathogen Informatics"/>
            <person name="Doyle S."/>
        </authorList>
    </citation>
    <scope>NUCLEOTIDE SEQUENCE [LARGE SCALE GENOMIC DNA]</scope>
    <source>
        <strain evidence="3 4">NCTC11343</strain>
    </source>
</reference>